<evidence type="ECO:0000256" key="1">
    <source>
        <dbReference type="SAM" id="MobiDB-lite"/>
    </source>
</evidence>
<organism evidence="2 3">
    <name type="scientific">Panicum virgatum</name>
    <name type="common">Blackwell switchgrass</name>
    <dbReference type="NCBI Taxonomy" id="38727"/>
    <lineage>
        <taxon>Eukaryota</taxon>
        <taxon>Viridiplantae</taxon>
        <taxon>Streptophyta</taxon>
        <taxon>Embryophyta</taxon>
        <taxon>Tracheophyta</taxon>
        <taxon>Spermatophyta</taxon>
        <taxon>Magnoliopsida</taxon>
        <taxon>Liliopsida</taxon>
        <taxon>Poales</taxon>
        <taxon>Poaceae</taxon>
        <taxon>PACMAD clade</taxon>
        <taxon>Panicoideae</taxon>
        <taxon>Panicodae</taxon>
        <taxon>Paniceae</taxon>
        <taxon>Panicinae</taxon>
        <taxon>Panicum</taxon>
        <taxon>Panicum sect. Hiantes</taxon>
    </lineage>
</organism>
<dbReference type="AlphaFoldDB" id="A0A8T0P3E5"/>
<proteinExistence type="predicted"/>
<evidence type="ECO:0000313" key="3">
    <source>
        <dbReference type="Proteomes" id="UP000823388"/>
    </source>
</evidence>
<evidence type="ECO:0000313" key="2">
    <source>
        <dbReference type="EMBL" id="KAG2556577.1"/>
    </source>
</evidence>
<name>A0A8T0P3E5_PANVG</name>
<dbReference type="EMBL" id="CM029052">
    <property type="protein sequence ID" value="KAG2556577.1"/>
    <property type="molecule type" value="Genomic_DNA"/>
</dbReference>
<accession>A0A8T0P3E5</accession>
<comment type="caution">
    <text evidence="2">The sequence shown here is derived from an EMBL/GenBank/DDBJ whole genome shotgun (WGS) entry which is preliminary data.</text>
</comment>
<dbReference type="Proteomes" id="UP000823388">
    <property type="component" value="Chromosome 8N"/>
</dbReference>
<sequence length="354" mass="37940">MFVGGPLVRPVGALGGSVRSARRCRRLNGAVRPAQINDTSSVRSAVPPVRQASCKQILPLAGLRKPWGALCCIFVWSHALRYHSEYHQDCRGLCGLSPCVFVCLRHHTSPSARPDPAPKLHASSSTVEQLHQASDQIPDHVGPPVAHPASSSGLGGSAAQIGPPRRQPETESIHQPPSAEQRHSVVDLGLELLSQVLSGPPSSADNAEDATAQTSIQLAAVTPHVPLLDAALSLAGQQKLWLADMDLKNLVVPFTIATLASIVWRRAMYFLFVHCELKLPALPAWIAQPHVYTGARPAMSLYPLRWFCSTLYRHMKLCITSGMLSSPSASPPPAQGLPTAASPGPRNAYVCRPV</sequence>
<gene>
    <name evidence="2" type="ORF">PVAP13_8NG198100</name>
</gene>
<reference evidence="2" key="1">
    <citation type="submission" date="2020-05" db="EMBL/GenBank/DDBJ databases">
        <title>WGS assembly of Panicum virgatum.</title>
        <authorList>
            <person name="Lovell J.T."/>
            <person name="Jenkins J."/>
            <person name="Shu S."/>
            <person name="Juenger T.E."/>
            <person name="Schmutz J."/>
        </authorList>
    </citation>
    <scope>NUCLEOTIDE SEQUENCE</scope>
    <source>
        <strain evidence="2">AP13</strain>
    </source>
</reference>
<protein>
    <submittedName>
        <fullName evidence="2">Uncharacterized protein</fullName>
    </submittedName>
</protein>
<feature type="compositionally biased region" description="Polar residues" evidence="1">
    <location>
        <begin position="122"/>
        <end position="135"/>
    </location>
</feature>
<feature type="region of interest" description="Disordered" evidence="1">
    <location>
        <begin position="110"/>
        <end position="181"/>
    </location>
</feature>
<keyword evidence="3" id="KW-1185">Reference proteome</keyword>